<dbReference type="GeneTree" id="ENSGT01050000244891"/>
<dbReference type="PROSITE" id="PS50176">
    <property type="entry name" value="ARM_REPEAT"/>
    <property type="match status" value="3"/>
</dbReference>
<feature type="repeat" description="ARM" evidence="6">
    <location>
        <begin position="257"/>
        <end position="299"/>
    </location>
</feature>
<dbReference type="InterPro" id="IPR024931">
    <property type="entry name" value="Importin_alpha"/>
</dbReference>
<dbReference type="Ensembl" id="ENSOMET00000003257.1">
    <property type="protein sequence ID" value="ENSOMEP00000007952.1"/>
    <property type="gene ID" value="ENSOMEG00000009133.1"/>
</dbReference>
<dbReference type="GO" id="GO:0061608">
    <property type="term" value="F:nuclear import signal receptor activity"/>
    <property type="evidence" value="ECO:0007669"/>
    <property type="project" value="InterPro"/>
</dbReference>
<feature type="domain" description="IBB" evidence="7">
    <location>
        <begin position="6"/>
        <end position="69"/>
    </location>
</feature>
<keyword evidence="2 5" id="KW-0813">Transport</keyword>
<dbReference type="AlphaFoldDB" id="A0A3B3BT30"/>
<evidence type="ECO:0000256" key="5">
    <source>
        <dbReference type="PIRNR" id="PIRNR005673"/>
    </source>
</evidence>
<protein>
    <recommendedName>
        <fullName evidence="5">Importin subunit alpha</fullName>
    </recommendedName>
</protein>
<proteinExistence type="inferred from homology"/>
<dbReference type="GO" id="GO:0005634">
    <property type="term" value="C:nucleus"/>
    <property type="evidence" value="ECO:0007669"/>
    <property type="project" value="UniProtKB-ARBA"/>
</dbReference>
<evidence type="ECO:0000256" key="3">
    <source>
        <dbReference type="ARBA" id="ARBA00022737"/>
    </source>
</evidence>
<dbReference type="GO" id="GO:0006606">
    <property type="term" value="P:protein import into nucleus"/>
    <property type="evidence" value="ECO:0007669"/>
    <property type="project" value="InterPro"/>
</dbReference>
<dbReference type="Proteomes" id="UP000261560">
    <property type="component" value="Unplaced"/>
</dbReference>
<comment type="similarity">
    <text evidence="1 5">Belongs to the importin alpha family.</text>
</comment>
<dbReference type="Gene3D" id="1.25.10.10">
    <property type="entry name" value="Leucine-rich Repeat Variant"/>
    <property type="match status" value="1"/>
</dbReference>
<dbReference type="SUPFAM" id="SSF48371">
    <property type="entry name" value="ARM repeat"/>
    <property type="match status" value="1"/>
</dbReference>
<dbReference type="InterPro" id="IPR016024">
    <property type="entry name" value="ARM-type_fold"/>
</dbReference>
<keyword evidence="9" id="KW-1185">Reference proteome</keyword>
<organism evidence="8 9">
    <name type="scientific">Oryzias melastigma</name>
    <name type="common">Marine medaka</name>
    <dbReference type="NCBI Taxonomy" id="30732"/>
    <lineage>
        <taxon>Eukaryota</taxon>
        <taxon>Metazoa</taxon>
        <taxon>Chordata</taxon>
        <taxon>Craniata</taxon>
        <taxon>Vertebrata</taxon>
        <taxon>Euteleostomi</taxon>
        <taxon>Actinopterygii</taxon>
        <taxon>Neopterygii</taxon>
        <taxon>Teleostei</taxon>
        <taxon>Neoteleostei</taxon>
        <taxon>Acanthomorphata</taxon>
        <taxon>Ovalentaria</taxon>
        <taxon>Atherinomorphae</taxon>
        <taxon>Beloniformes</taxon>
        <taxon>Adrianichthyidae</taxon>
        <taxon>Oryziinae</taxon>
        <taxon>Oryzias</taxon>
    </lineage>
</organism>
<dbReference type="Ensembl" id="ENSOMET00000003291.1">
    <property type="protein sequence ID" value="ENSOMEP00000007929.1"/>
    <property type="gene ID" value="ENSOMEG00000009133.1"/>
</dbReference>
<dbReference type="PROSITE" id="PS51214">
    <property type="entry name" value="IBB"/>
    <property type="match status" value="1"/>
</dbReference>
<dbReference type="OMA" id="EITSEGC"/>
<dbReference type="SMART" id="SM00185">
    <property type="entry name" value="ARM"/>
    <property type="match status" value="8"/>
</dbReference>
<dbReference type="Pfam" id="PF01749">
    <property type="entry name" value="IBB"/>
    <property type="match status" value="1"/>
</dbReference>
<feature type="repeat" description="ARM" evidence="6">
    <location>
        <begin position="299"/>
        <end position="341"/>
    </location>
</feature>
<dbReference type="Gene3D" id="1.20.5.690">
    <property type="entry name" value="Importin-alpha, importin-beta-binding domain"/>
    <property type="match status" value="1"/>
</dbReference>
<dbReference type="PaxDb" id="30732-ENSOMEP00000007952"/>
<dbReference type="InterPro" id="IPR036975">
    <property type="entry name" value="Importin-a_IBB_sf"/>
</dbReference>
<evidence type="ECO:0000256" key="1">
    <source>
        <dbReference type="ARBA" id="ARBA00010394"/>
    </source>
</evidence>
<evidence type="ECO:0000256" key="4">
    <source>
        <dbReference type="ARBA" id="ARBA00022927"/>
    </source>
</evidence>
<dbReference type="InterPro" id="IPR032413">
    <property type="entry name" value="Arm_3"/>
</dbReference>
<keyword evidence="4 5" id="KW-0653">Protein transport</keyword>
<evidence type="ECO:0000256" key="6">
    <source>
        <dbReference type="PROSITE-ProRule" id="PRU00259"/>
    </source>
</evidence>
<dbReference type="InterPro" id="IPR011989">
    <property type="entry name" value="ARM-like"/>
</dbReference>
<feature type="repeat" description="ARM" evidence="6">
    <location>
        <begin position="168"/>
        <end position="210"/>
    </location>
</feature>
<dbReference type="OrthoDB" id="29145at2759"/>
<sequence>MTEIGCLAQQCGMSAGTDIAARIHLFKNKGKCVLESRRRRAEVNVELRKARKDEQILKRRNVQSSQDNPASLLQENSRGKCWSVEEIVGGVNSQNSEHQIQAVQAARKFLSRETNPPIDSIIAAGLIPKLVGFLAHFENPPIQFEAAWALTNIASGTSHQTNSVIEGDAVPAFISLMSSPHQHITEQAIWALGNIAGDGANSRDLVIQHGGLQPLLALLETSDLSLFSSAYLSNLTWVLSNLCRHKNPAPPLAAVRQMLPVLVRLLHLNDREVLADTCWALSYLTEGTNERIEMVVQTGCVPRLIQLLACQDVSIVTPALRTVGNIVTGTDEQTQCVLNAGALAVFPVLLGYPSPNIQKEAAWAVSNITAGKSSQIQEVINAGLVPMLVEILHQGDYKTQREAVWAVTNYTSGGTVDQVSYLVHCNVFEPLIKLLNIKDSRVILVILDAINNVLQMSKSTSEIEKVCLLIEDLGGLDALEALQSHDNEAVYKSSLNIIDKYFSHENDDEAVVPESEADCIAFHIPEDHGSFQF</sequence>
<dbReference type="FunFam" id="1.25.10.10:FF:000009">
    <property type="entry name" value="Importin subunit alpha"/>
    <property type="match status" value="1"/>
</dbReference>
<name>A0A3B3BT30_ORYME</name>
<dbReference type="Pfam" id="PF00514">
    <property type="entry name" value="Arm"/>
    <property type="match status" value="7"/>
</dbReference>
<reference evidence="8" key="1">
    <citation type="submission" date="2025-05" db="UniProtKB">
        <authorList>
            <consortium name="Ensembl"/>
        </authorList>
    </citation>
    <scope>IDENTIFICATION</scope>
</reference>
<evidence type="ECO:0000313" key="9">
    <source>
        <dbReference type="Proteomes" id="UP000261560"/>
    </source>
</evidence>
<keyword evidence="3" id="KW-0677">Repeat</keyword>
<gene>
    <name evidence="8" type="primary">KPNA2</name>
</gene>
<dbReference type="GO" id="GO:0005737">
    <property type="term" value="C:cytoplasm"/>
    <property type="evidence" value="ECO:0007669"/>
    <property type="project" value="InterPro"/>
</dbReference>
<dbReference type="STRING" id="30732.ENSOMEP00000007952"/>
<accession>A0A3B3BT30</accession>
<evidence type="ECO:0000259" key="7">
    <source>
        <dbReference type="PROSITE" id="PS51214"/>
    </source>
</evidence>
<dbReference type="InterPro" id="IPR002652">
    <property type="entry name" value="Importin-a_IBB"/>
</dbReference>
<dbReference type="InterPro" id="IPR000225">
    <property type="entry name" value="Armadillo"/>
</dbReference>
<evidence type="ECO:0000256" key="2">
    <source>
        <dbReference type="ARBA" id="ARBA00022448"/>
    </source>
</evidence>
<dbReference type="Pfam" id="PF16186">
    <property type="entry name" value="Arm_3"/>
    <property type="match status" value="1"/>
</dbReference>
<evidence type="ECO:0000313" key="8">
    <source>
        <dbReference type="Ensembl" id="ENSOMEP00000007952.1"/>
    </source>
</evidence>
<dbReference type="PIRSF" id="PIRSF005673">
    <property type="entry name" value="Importin_alpha"/>
    <property type="match status" value="1"/>
</dbReference>
<dbReference type="PANTHER" id="PTHR23316">
    <property type="entry name" value="IMPORTIN ALPHA"/>
    <property type="match status" value="1"/>
</dbReference>